<dbReference type="RefSeq" id="WP_354661950.1">
    <property type="nucleotide sequence ID" value="NZ_JBEXAC010000002.1"/>
</dbReference>
<protein>
    <submittedName>
        <fullName evidence="1">Uncharacterized protein</fullName>
    </submittedName>
</protein>
<reference evidence="1 2" key="1">
    <citation type="submission" date="2024-06" db="EMBL/GenBank/DDBJ databases">
        <title>Chitinophaga defluvii sp. nov., isolated from municipal sewage.</title>
        <authorList>
            <person name="Zhang L."/>
        </authorList>
    </citation>
    <scope>NUCLEOTIDE SEQUENCE [LARGE SCALE GENOMIC DNA]</scope>
    <source>
        <strain evidence="1 2">H8</strain>
    </source>
</reference>
<evidence type="ECO:0000313" key="2">
    <source>
        <dbReference type="Proteomes" id="UP001549749"/>
    </source>
</evidence>
<dbReference type="Proteomes" id="UP001549749">
    <property type="component" value="Unassembled WGS sequence"/>
</dbReference>
<comment type="caution">
    <text evidence="1">The sequence shown here is derived from an EMBL/GenBank/DDBJ whole genome shotgun (WGS) entry which is preliminary data.</text>
</comment>
<evidence type="ECO:0000313" key="1">
    <source>
        <dbReference type="EMBL" id="MET6999384.1"/>
    </source>
</evidence>
<proteinExistence type="predicted"/>
<accession>A0ABV2T8M3</accession>
<sequence>MTKLIRKIVNEQVELLQQQGFDEHTLRSPYRDGWLKDELMIHVTKAFKDMHYDNSPTDFVIHAVGRVDSNKGVANYDLHFHFDSKKKNLFVTKVESRMGVEKVAVLVGENGYLPHSKDLLQLLSFQATSQRTPTPRQVLPPRKPRMGL</sequence>
<gene>
    <name evidence="1" type="ORF">ABR189_18495</name>
</gene>
<organism evidence="1 2">
    <name type="scientific">Chitinophaga defluvii</name>
    <dbReference type="NCBI Taxonomy" id="3163343"/>
    <lineage>
        <taxon>Bacteria</taxon>
        <taxon>Pseudomonadati</taxon>
        <taxon>Bacteroidota</taxon>
        <taxon>Chitinophagia</taxon>
        <taxon>Chitinophagales</taxon>
        <taxon>Chitinophagaceae</taxon>
        <taxon>Chitinophaga</taxon>
    </lineage>
</organism>
<keyword evidence="2" id="KW-1185">Reference proteome</keyword>
<dbReference type="EMBL" id="JBEXAC010000002">
    <property type="protein sequence ID" value="MET6999384.1"/>
    <property type="molecule type" value="Genomic_DNA"/>
</dbReference>
<name>A0ABV2T8M3_9BACT</name>